<accession>S3HK62</accession>
<gene>
    <name evidence="1" type="ORF">RGCCGE502_08485</name>
</gene>
<dbReference type="RefSeq" id="WP_016553739.1">
    <property type="nucleotide sequence ID" value="NZ_AEYE02000011.1"/>
</dbReference>
<reference evidence="1 2" key="1">
    <citation type="journal article" date="2012" name="J. Bacteriol.">
        <title>Genome sequence of Rhizobium grahamii CCGE502, a broad-host-range symbiont with low nodulation competitiveness in Phaseolus vulgaris.</title>
        <authorList>
            <person name="Althabegoiti M.J."/>
            <person name="Lozano L."/>
            <person name="Torres-Tejerizo G."/>
            <person name="Ormeno-Orrillo E."/>
            <person name="Rogel M.A."/>
            <person name="Gonzalez V."/>
            <person name="Martinez-Romero E."/>
        </authorList>
    </citation>
    <scope>NUCLEOTIDE SEQUENCE [LARGE SCALE GENOMIC DNA]</scope>
    <source>
        <strain evidence="1 2">CCGE 502</strain>
    </source>
</reference>
<dbReference type="STRING" id="990285.RGCCGE502_08485"/>
<protein>
    <submittedName>
        <fullName evidence="1">Uncharacterized protein</fullName>
    </submittedName>
</protein>
<dbReference type="EMBL" id="AEYE02000011">
    <property type="protein sequence ID" value="EPE98450.1"/>
    <property type="molecule type" value="Genomic_DNA"/>
</dbReference>
<proteinExistence type="predicted"/>
<dbReference type="AlphaFoldDB" id="S3HK62"/>
<organism evidence="1 2">
    <name type="scientific">Rhizobium grahamii CCGE 502</name>
    <dbReference type="NCBI Taxonomy" id="990285"/>
    <lineage>
        <taxon>Bacteria</taxon>
        <taxon>Pseudomonadati</taxon>
        <taxon>Pseudomonadota</taxon>
        <taxon>Alphaproteobacteria</taxon>
        <taxon>Hyphomicrobiales</taxon>
        <taxon>Rhizobiaceae</taxon>
        <taxon>Rhizobium/Agrobacterium group</taxon>
        <taxon>Rhizobium</taxon>
    </lineage>
</organism>
<dbReference type="Proteomes" id="UP000014411">
    <property type="component" value="Unassembled WGS sequence"/>
</dbReference>
<evidence type="ECO:0000313" key="1">
    <source>
        <dbReference type="EMBL" id="EPE98450.1"/>
    </source>
</evidence>
<comment type="caution">
    <text evidence="1">The sequence shown here is derived from an EMBL/GenBank/DDBJ whole genome shotgun (WGS) entry which is preliminary data.</text>
</comment>
<evidence type="ECO:0000313" key="2">
    <source>
        <dbReference type="Proteomes" id="UP000014411"/>
    </source>
</evidence>
<keyword evidence="2" id="KW-1185">Reference proteome</keyword>
<dbReference type="HOGENOM" id="CLU_2452501_0_0_5"/>
<name>S3HK62_9HYPH</name>
<sequence>MTKLNIYRACLLLLLAGVAYAWPIVGIIILAWWGGALIGLLVKGKTPPQWQVRPTFQDTQGCLSMWLYVWNGFYVWKDLDNDYWKKDAK</sequence>